<reference evidence="1 2" key="1">
    <citation type="submission" date="2023-01" db="EMBL/GenBank/DDBJ databases">
        <title>Characterization of estradiol degrading bacteria Microbacterium sp. MZT7 and reveal degrading genes through genome analysis.</title>
        <authorList>
            <person name="Hao P."/>
            <person name="Gao Y."/>
        </authorList>
    </citation>
    <scope>NUCLEOTIDE SEQUENCE [LARGE SCALE GENOMIC DNA]</scope>
    <source>
        <strain evidence="1 2">MZT7</strain>
    </source>
</reference>
<name>A0ABY3RMX8_9MICO</name>
<dbReference type="Proteomes" id="UP001199642">
    <property type="component" value="Chromosome"/>
</dbReference>
<evidence type="ECO:0000313" key="1">
    <source>
        <dbReference type="EMBL" id="UGS25082.1"/>
    </source>
</evidence>
<organism evidence="1 2">
    <name type="scientific">Microbacterium resistens</name>
    <dbReference type="NCBI Taxonomy" id="156977"/>
    <lineage>
        <taxon>Bacteria</taxon>
        <taxon>Bacillati</taxon>
        <taxon>Actinomycetota</taxon>
        <taxon>Actinomycetes</taxon>
        <taxon>Micrococcales</taxon>
        <taxon>Microbacteriaceae</taxon>
        <taxon>Microbacterium</taxon>
    </lineage>
</organism>
<dbReference type="RefSeq" id="WP_231818916.1">
    <property type="nucleotide sequence ID" value="NZ_CP082781.1"/>
</dbReference>
<gene>
    <name evidence="1" type="ORF">K8F61_10230</name>
</gene>
<keyword evidence="2" id="KW-1185">Reference proteome</keyword>
<dbReference type="EMBL" id="CP082781">
    <property type="protein sequence ID" value="UGS25082.1"/>
    <property type="molecule type" value="Genomic_DNA"/>
</dbReference>
<evidence type="ECO:0000313" key="2">
    <source>
        <dbReference type="Proteomes" id="UP001199642"/>
    </source>
</evidence>
<accession>A0ABY3RMX8</accession>
<sequence>MTTTLSIHRSQEGADTALVKGRVGTPAPILARAGFRRFGEERSYSIRL</sequence>
<proteinExistence type="predicted"/>
<protein>
    <submittedName>
        <fullName evidence="1">Uncharacterized protein</fullName>
    </submittedName>
</protein>